<evidence type="ECO:0000313" key="1">
    <source>
        <dbReference type="EMBL" id="MTJ44509.1"/>
    </source>
</evidence>
<proteinExistence type="predicted"/>
<keyword evidence="2" id="KW-1185">Reference proteome</keyword>
<accession>A0ACC7S9K0</accession>
<protein>
    <submittedName>
        <fullName evidence="1">DUF4065 domain-containing protein</fullName>
    </submittedName>
</protein>
<dbReference type="EMBL" id="VILF01000004">
    <property type="protein sequence ID" value="MTJ44509.1"/>
    <property type="molecule type" value="Genomic_DNA"/>
</dbReference>
<sequence length="188" mass="21542">MSIRFKFNPEKAVETAALFLKLRGNKNSMKYLGLVKLLYTADRIAFERLDQPITGDSYVAMKFGPVLSNVYDLIKGKDDNNIWFEYISTNFSNYEVQLKADPGINHLSRVELRIIQEVYEAVGHLDRFELAEKTHQEFPEWKNPLPAAKSAPIYIEEILRQLGKNDDEIRGIGEEAEKEAFLDAVLNG</sequence>
<gene>
    <name evidence="1" type="ORF">FJR39_15540</name>
</gene>
<organism evidence="1 2">
    <name type="scientific">Dolichospermum flos-aquae UHCC 0037</name>
    <dbReference type="NCBI Taxonomy" id="2590026"/>
    <lineage>
        <taxon>Bacteria</taxon>
        <taxon>Bacillati</taxon>
        <taxon>Cyanobacteriota</taxon>
        <taxon>Cyanophyceae</taxon>
        <taxon>Nostocales</taxon>
        <taxon>Aphanizomenonaceae</taxon>
        <taxon>Dolichospermum</taxon>
    </lineage>
</organism>
<name>A0ACC7S9K0_DOLFA</name>
<comment type="caution">
    <text evidence="1">The sequence shown here is derived from an EMBL/GenBank/DDBJ whole genome shotgun (WGS) entry which is preliminary data.</text>
</comment>
<evidence type="ECO:0000313" key="2">
    <source>
        <dbReference type="Proteomes" id="UP001517388"/>
    </source>
</evidence>
<dbReference type="Proteomes" id="UP001517388">
    <property type="component" value="Unassembled WGS sequence"/>
</dbReference>
<reference evidence="2" key="1">
    <citation type="journal article" date="2020" name="Toxins">
        <title>Phylogenomic Analysis of Secondary Metabolism in the Toxic Cyanobacterial Genera Anabaena, Dolichospermum and Aphanizomenon.</title>
        <authorList>
            <person name="Oesterholm J."/>
            <person name="Popin R.V."/>
            <person name="Fewer D.P."/>
            <person name="Sivonen K."/>
        </authorList>
    </citation>
    <scope>NUCLEOTIDE SEQUENCE [LARGE SCALE GENOMIC DNA]</scope>
    <source>
        <strain evidence="2">UHCC 0037</strain>
    </source>
</reference>